<gene>
    <name evidence="5" type="ORF">ACFQ3W_05875</name>
</gene>
<protein>
    <submittedName>
        <fullName evidence="5">Helix-turn-helix domain-containing protein</fullName>
    </submittedName>
</protein>
<dbReference type="EMBL" id="JBHTLM010000003">
    <property type="protein sequence ID" value="MFD1175832.1"/>
    <property type="molecule type" value="Genomic_DNA"/>
</dbReference>
<dbReference type="Pfam" id="PF12833">
    <property type="entry name" value="HTH_18"/>
    <property type="match status" value="1"/>
</dbReference>
<keyword evidence="1" id="KW-0805">Transcription regulation</keyword>
<evidence type="ECO:0000313" key="5">
    <source>
        <dbReference type="EMBL" id="MFD1175832.1"/>
    </source>
</evidence>
<comment type="caution">
    <text evidence="5">The sequence shown here is derived from an EMBL/GenBank/DDBJ whole genome shotgun (WGS) entry which is preliminary data.</text>
</comment>
<evidence type="ECO:0000256" key="2">
    <source>
        <dbReference type="ARBA" id="ARBA00023125"/>
    </source>
</evidence>
<dbReference type="InterPro" id="IPR009057">
    <property type="entry name" value="Homeodomain-like_sf"/>
</dbReference>
<accession>A0ABW3RU50</accession>
<evidence type="ECO:0000256" key="1">
    <source>
        <dbReference type="ARBA" id="ARBA00023015"/>
    </source>
</evidence>
<evidence type="ECO:0000259" key="4">
    <source>
        <dbReference type="PROSITE" id="PS01124"/>
    </source>
</evidence>
<dbReference type="Proteomes" id="UP001597262">
    <property type="component" value="Unassembled WGS sequence"/>
</dbReference>
<dbReference type="RefSeq" id="WP_379317590.1">
    <property type="nucleotide sequence ID" value="NZ_JBHTLM010000003.1"/>
</dbReference>
<proteinExistence type="predicted"/>
<organism evidence="5 6">
    <name type="scientific">Paenibacillus puldeungensis</name>
    <dbReference type="NCBI Taxonomy" id="696536"/>
    <lineage>
        <taxon>Bacteria</taxon>
        <taxon>Bacillati</taxon>
        <taxon>Bacillota</taxon>
        <taxon>Bacilli</taxon>
        <taxon>Bacillales</taxon>
        <taxon>Paenibacillaceae</taxon>
        <taxon>Paenibacillus</taxon>
    </lineage>
</organism>
<dbReference type="PANTHER" id="PTHR43280">
    <property type="entry name" value="ARAC-FAMILY TRANSCRIPTIONAL REGULATOR"/>
    <property type="match status" value="1"/>
</dbReference>
<name>A0ABW3RU50_9BACL</name>
<keyword evidence="2" id="KW-0238">DNA-binding</keyword>
<reference evidence="6" key="1">
    <citation type="journal article" date="2019" name="Int. J. Syst. Evol. Microbiol.">
        <title>The Global Catalogue of Microorganisms (GCM) 10K type strain sequencing project: providing services to taxonomists for standard genome sequencing and annotation.</title>
        <authorList>
            <consortium name="The Broad Institute Genomics Platform"/>
            <consortium name="The Broad Institute Genome Sequencing Center for Infectious Disease"/>
            <person name="Wu L."/>
            <person name="Ma J."/>
        </authorList>
    </citation>
    <scope>NUCLEOTIDE SEQUENCE [LARGE SCALE GENOMIC DNA]</scope>
    <source>
        <strain evidence="6">CCUG 59189</strain>
    </source>
</reference>
<feature type="domain" description="HTH araC/xylS-type" evidence="4">
    <location>
        <begin position="163"/>
        <end position="261"/>
    </location>
</feature>
<dbReference type="SMART" id="SM00342">
    <property type="entry name" value="HTH_ARAC"/>
    <property type="match status" value="1"/>
</dbReference>
<dbReference type="Gene3D" id="1.10.10.60">
    <property type="entry name" value="Homeodomain-like"/>
    <property type="match status" value="2"/>
</dbReference>
<keyword evidence="3" id="KW-0804">Transcription</keyword>
<dbReference type="SUPFAM" id="SSF46689">
    <property type="entry name" value="Homeodomain-like"/>
    <property type="match status" value="2"/>
</dbReference>
<sequence>MISKDALLDNNIDTEAEQSVKRHFSHILFQNQEVGKMHNPYDQEVREISSIRNGDMKQLEKSLSENFKGHYGVLAKDHLRSVKNICIVVITLASRAAIEGGVSPEIAYSLSDSYIYKIEELSDSQTIQRLCRQAEYEYTRMVHHIKQQRHSNPRKKSNNPRINQCKDYIFKHLHEKISIKNIAQELKTNSNYLAELFSQSEGITIRDFIMQEKVNLAKNLLIYSEYSYSEIATNLGFCSQSHFGQNFKNVTHLTPRQFREVYGVKS</sequence>
<evidence type="ECO:0000313" key="6">
    <source>
        <dbReference type="Proteomes" id="UP001597262"/>
    </source>
</evidence>
<dbReference type="PROSITE" id="PS01124">
    <property type="entry name" value="HTH_ARAC_FAMILY_2"/>
    <property type="match status" value="1"/>
</dbReference>
<dbReference type="InterPro" id="IPR018060">
    <property type="entry name" value="HTH_AraC"/>
</dbReference>
<dbReference type="PANTHER" id="PTHR43280:SF34">
    <property type="entry name" value="ARAC-FAMILY TRANSCRIPTIONAL REGULATOR"/>
    <property type="match status" value="1"/>
</dbReference>
<keyword evidence="6" id="KW-1185">Reference proteome</keyword>
<evidence type="ECO:0000256" key="3">
    <source>
        <dbReference type="ARBA" id="ARBA00023163"/>
    </source>
</evidence>